<dbReference type="Proteomes" id="UP000837801">
    <property type="component" value="Unassembled WGS sequence"/>
</dbReference>
<organism evidence="3 4">
    <name type="scientific">[Candida] railenensis</name>
    <dbReference type="NCBI Taxonomy" id="45579"/>
    <lineage>
        <taxon>Eukaryota</taxon>
        <taxon>Fungi</taxon>
        <taxon>Dikarya</taxon>
        <taxon>Ascomycota</taxon>
        <taxon>Saccharomycotina</taxon>
        <taxon>Pichiomycetes</taxon>
        <taxon>Debaryomycetaceae</taxon>
        <taxon>Kurtzmaniella</taxon>
    </lineage>
</organism>
<keyword evidence="4" id="KW-1185">Reference proteome</keyword>
<evidence type="ECO:0000313" key="4">
    <source>
        <dbReference type="Proteomes" id="UP000837801"/>
    </source>
</evidence>
<evidence type="ECO:0000256" key="2">
    <source>
        <dbReference type="SAM" id="Phobius"/>
    </source>
</evidence>
<evidence type="ECO:0000313" key="3">
    <source>
        <dbReference type="EMBL" id="CAH2353656.1"/>
    </source>
</evidence>
<name>A0A9P0QQI9_9ASCO</name>
<dbReference type="AlphaFoldDB" id="A0A9P0QQI9"/>
<sequence length="703" mass="76228">MRIIQLAYAIGTAQAIWNTLYAFESGKAYLHLSNNDIIQLNFTLTGKDLSLVNDQQIETLTTSPSGSSVFLFNENLYAFNANEEDYDNEVLDLCGGGSLSLSQYVSESNSWEEISLNFSSIEDSSYYQYASYLTPMLSGATEMYIYGGLCNGTREVSNRLLSFNPETGVFANISTSTKPSQFYGAANINPDPQSQLVIGGQGEADNSWLSMFQLATWGFSTGWSFEKVAQSSSSSGTDTINSRKQALALPIFSQLANTSVATIADYFGTTAVLLLGGESSSTKSSSFISKLDTDSNSWTWTNVNSTFTSENVLGAATIFNTLIVVNGTAGADGNGQYTVNLYDTDSLELVKSLKENTQSSASSASTSTSTSSSSSSSGTSTSTKAILGTILPLSALGMVIGAAIFFLKRRKTNKEDEVEEYDYQIGNYFESSTLGSGRGGKFGTHHEKINFSQSHLPGNVNAVHFRTNNDTNSTLEEMSIDSWVRKRQEFEDSKKIGGGENYAYTNNANNFSASSETLSSAATVISMSDARNPFQETTKRQSEDSVQVSPILPVPPPPLAARLSSPSMVNKSVSLLKKSLSFNTTNSQYGKLKKKSSTLRLKTVPSRGPTLFDDEFDDESEDKELGKGAFGEEGEEIDDDDEMGQNDEESVDGNLDVQVLVSSKRRSVLRVVNPDFNDIQEDTEDEASLRQRVPSGGKEGDEI</sequence>
<keyword evidence="2" id="KW-0472">Membrane</keyword>
<accession>A0A9P0QQI9</accession>
<protein>
    <submittedName>
        <fullName evidence="3">Uncharacterized protein</fullName>
    </submittedName>
</protein>
<feature type="compositionally biased region" description="Acidic residues" evidence="1">
    <location>
        <begin position="612"/>
        <end position="622"/>
    </location>
</feature>
<keyword evidence="2" id="KW-1133">Transmembrane helix</keyword>
<reference evidence="3" key="1">
    <citation type="submission" date="2022-03" db="EMBL/GenBank/DDBJ databases">
        <authorList>
            <person name="Legras J.-L."/>
            <person name="Devillers H."/>
            <person name="Grondin C."/>
        </authorList>
    </citation>
    <scope>NUCLEOTIDE SEQUENCE</scope>
    <source>
        <strain evidence="3">CLIB 1423</strain>
    </source>
</reference>
<feature type="transmembrane region" description="Helical" evidence="2">
    <location>
        <begin position="385"/>
        <end position="407"/>
    </location>
</feature>
<evidence type="ECO:0000256" key="1">
    <source>
        <dbReference type="SAM" id="MobiDB-lite"/>
    </source>
</evidence>
<feature type="compositionally biased region" description="Acidic residues" evidence="1">
    <location>
        <begin position="632"/>
        <end position="651"/>
    </location>
</feature>
<feature type="region of interest" description="Disordered" evidence="1">
    <location>
        <begin position="358"/>
        <end position="382"/>
    </location>
</feature>
<feature type="region of interest" description="Disordered" evidence="1">
    <location>
        <begin position="595"/>
        <end position="657"/>
    </location>
</feature>
<dbReference type="EMBL" id="CAKXYY010000011">
    <property type="protein sequence ID" value="CAH2353656.1"/>
    <property type="molecule type" value="Genomic_DNA"/>
</dbReference>
<proteinExistence type="predicted"/>
<dbReference type="InterPro" id="IPR015915">
    <property type="entry name" value="Kelch-typ_b-propeller"/>
</dbReference>
<dbReference type="Gene3D" id="2.120.10.80">
    <property type="entry name" value="Kelch-type beta propeller"/>
    <property type="match status" value="1"/>
</dbReference>
<comment type="caution">
    <text evidence="3">The sequence shown here is derived from an EMBL/GenBank/DDBJ whole genome shotgun (WGS) entry which is preliminary data.</text>
</comment>
<gene>
    <name evidence="3" type="ORF">CLIB1423_11S04742</name>
</gene>
<feature type="region of interest" description="Disordered" evidence="1">
    <location>
        <begin position="672"/>
        <end position="703"/>
    </location>
</feature>
<feature type="compositionally biased region" description="Low complexity" evidence="1">
    <location>
        <begin position="359"/>
        <end position="382"/>
    </location>
</feature>
<dbReference type="OrthoDB" id="3980762at2759"/>
<keyword evidence="2" id="KW-0812">Transmembrane</keyword>
<dbReference type="SUPFAM" id="SSF50965">
    <property type="entry name" value="Galactose oxidase, central domain"/>
    <property type="match status" value="1"/>
</dbReference>
<dbReference type="InterPro" id="IPR011043">
    <property type="entry name" value="Gal_Oxase/kelch_b-propeller"/>
</dbReference>